<organism evidence="1 2">
    <name type="scientific">Parafrankia irregularis</name>
    <dbReference type="NCBI Taxonomy" id="795642"/>
    <lineage>
        <taxon>Bacteria</taxon>
        <taxon>Bacillati</taxon>
        <taxon>Actinomycetota</taxon>
        <taxon>Actinomycetes</taxon>
        <taxon>Frankiales</taxon>
        <taxon>Frankiaceae</taxon>
        <taxon>Parafrankia</taxon>
    </lineage>
</organism>
<dbReference type="Proteomes" id="UP000198802">
    <property type="component" value="Unassembled WGS sequence"/>
</dbReference>
<protein>
    <submittedName>
        <fullName evidence="1">Uncharacterized protein</fullName>
    </submittedName>
</protein>
<dbReference type="EMBL" id="FAOZ01000047">
    <property type="protein sequence ID" value="CUU60796.1"/>
    <property type="molecule type" value="Genomic_DNA"/>
</dbReference>
<keyword evidence="2" id="KW-1185">Reference proteome</keyword>
<name>A0A0S4R0S4_9ACTN</name>
<evidence type="ECO:0000313" key="2">
    <source>
        <dbReference type="Proteomes" id="UP000198802"/>
    </source>
</evidence>
<reference evidence="2" key="1">
    <citation type="submission" date="2015-11" db="EMBL/GenBank/DDBJ databases">
        <authorList>
            <person name="Varghese N."/>
        </authorList>
    </citation>
    <scope>NUCLEOTIDE SEQUENCE [LARGE SCALE GENOMIC DNA]</scope>
    <source>
        <strain evidence="2">DSM 45899</strain>
    </source>
</reference>
<evidence type="ECO:0000313" key="1">
    <source>
        <dbReference type="EMBL" id="CUU60796.1"/>
    </source>
</evidence>
<sequence length="80" mass="8557">MSYLWVDLHDIKVSEGAATTTAFANSDFGWSGPPPTVGTDLTVGDDEGHRCPGAVVAVDGDLVTVRLALNDLCRQQGRRR</sequence>
<dbReference type="AlphaFoldDB" id="A0A0S4R0S4"/>
<accession>A0A0S4R0S4</accession>
<gene>
    <name evidence="1" type="ORF">Ga0074812_14742</name>
</gene>
<proteinExistence type="predicted"/>